<evidence type="ECO:0000256" key="10">
    <source>
        <dbReference type="PROSITE-ProRule" id="PRU01193"/>
    </source>
</evidence>
<keyword evidence="5" id="KW-0677">Repeat</keyword>
<dbReference type="FunFam" id="3.10.580.10:FF:000002">
    <property type="entry name" value="Magnesium/cobalt efflux protein CorC"/>
    <property type="match status" value="1"/>
</dbReference>
<dbReference type="PROSITE" id="PS51371">
    <property type="entry name" value="CBS"/>
    <property type="match status" value="2"/>
</dbReference>
<dbReference type="STRING" id="504797.SAMN05421678_101499"/>
<dbReference type="SMART" id="SM01091">
    <property type="entry name" value="CorC_HlyC"/>
    <property type="match status" value="1"/>
</dbReference>
<dbReference type="Proteomes" id="UP000199052">
    <property type="component" value="Unassembled WGS sequence"/>
</dbReference>
<keyword evidence="3" id="KW-1003">Cell membrane</keyword>
<dbReference type="Pfam" id="PF01595">
    <property type="entry name" value="CNNM"/>
    <property type="match status" value="1"/>
</dbReference>
<dbReference type="EMBL" id="JACBZA010000001">
    <property type="protein sequence ID" value="NYH84642.1"/>
    <property type="molecule type" value="Genomic_DNA"/>
</dbReference>
<dbReference type="Gene3D" id="3.30.465.10">
    <property type="match status" value="1"/>
</dbReference>
<evidence type="ECO:0000256" key="2">
    <source>
        <dbReference type="ARBA" id="ARBA00006337"/>
    </source>
</evidence>
<dbReference type="Pfam" id="PF00571">
    <property type="entry name" value="CBS"/>
    <property type="match status" value="2"/>
</dbReference>
<feature type="region of interest" description="Disordered" evidence="11">
    <location>
        <begin position="422"/>
        <end position="508"/>
    </location>
</feature>
<dbReference type="AlphaFoldDB" id="A0A1I2KU88"/>
<dbReference type="PROSITE" id="PS51846">
    <property type="entry name" value="CNNM"/>
    <property type="match status" value="1"/>
</dbReference>
<feature type="transmembrane region" description="Helical" evidence="12">
    <location>
        <begin position="6"/>
        <end position="29"/>
    </location>
</feature>
<evidence type="ECO:0000256" key="11">
    <source>
        <dbReference type="SAM" id="MobiDB-lite"/>
    </source>
</evidence>
<protein>
    <submittedName>
        <fullName evidence="15 16">Hemolysin</fullName>
    </submittedName>
</protein>
<evidence type="ECO:0000256" key="6">
    <source>
        <dbReference type="ARBA" id="ARBA00022989"/>
    </source>
</evidence>
<dbReference type="InterPro" id="IPR002550">
    <property type="entry name" value="CNNM"/>
</dbReference>
<gene>
    <name evidence="15" type="ORF">FHR37_003493</name>
    <name evidence="16" type="ORF">SAMN05421678_101499</name>
</gene>
<name>A0A1I2KU88_9ACTN</name>
<dbReference type="SUPFAM" id="SSF54631">
    <property type="entry name" value="CBS-domain pair"/>
    <property type="match status" value="1"/>
</dbReference>
<feature type="domain" description="CNNM transmembrane" evidence="14">
    <location>
        <begin position="1"/>
        <end position="205"/>
    </location>
</feature>
<keyword evidence="18" id="KW-1185">Reference proteome</keyword>
<dbReference type="EMBL" id="FOOI01000001">
    <property type="protein sequence ID" value="SFF69898.1"/>
    <property type="molecule type" value="Genomic_DNA"/>
</dbReference>
<evidence type="ECO:0000256" key="9">
    <source>
        <dbReference type="PROSITE-ProRule" id="PRU00703"/>
    </source>
</evidence>
<evidence type="ECO:0000256" key="5">
    <source>
        <dbReference type="ARBA" id="ARBA00022737"/>
    </source>
</evidence>
<comment type="similarity">
    <text evidence="2">Belongs to the UPF0053 family.</text>
</comment>
<feature type="transmembrane region" description="Helical" evidence="12">
    <location>
        <begin position="102"/>
        <end position="123"/>
    </location>
</feature>
<sequence length="508" mass="52984">MNAVLANIGLALIFVLIGGVFAAAEMALVSLREGQVKSLAQRGRRGEVIARLTADPNQFLSAVQIGVTLSGFLASAFAGANLSKYLAPVLVNLGVPPGASEPIALVLITIAVSYVSIVLGELAAKRLALQRAEGIASALAPMIASIATLARPVIWFLSKSTNVVVRLLGGDPSVGREQMSDEELRELVSGHQTLGEEERAIVDEVFDAGTRQLREVMLPRTETDFLDASTPVYKTVKEVTASPHSRYPVVRGSTDDVVGFVHVRDLLNPEVANRSVRVGDLARDVLFLPGTKRVLPALSEMRSTSHHLAIVLDEYGGTAGIVTLEDLVEELIGDIRDEYDTAAEAASRRLVSGEVELDGRIGLDDVADETGVTVPDGPYETVAGFVVSLLGHVPSEGESAEFDGHGFTVIEMDGRRVARLRFTPRPPERPAVEAAGDQASSGGTGGAHSTGSVDGTDESEGSGGSNGSGGSGGSGTVVGADHRSGANGSGERSEQSGRAAPSRPAERA</sequence>
<dbReference type="InterPro" id="IPR051676">
    <property type="entry name" value="UPF0053_domain"/>
</dbReference>
<feature type="transmembrane region" description="Helical" evidence="12">
    <location>
        <begin position="135"/>
        <end position="157"/>
    </location>
</feature>
<evidence type="ECO:0000313" key="17">
    <source>
        <dbReference type="Proteomes" id="UP000199052"/>
    </source>
</evidence>
<feature type="compositionally biased region" description="Gly residues" evidence="11">
    <location>
        <begin position="461"/>
        <end position="476"/>
    </location>
</feature>
<dbReference type="InterPro" id="IPR046342">
    <property type="entry name" value="CBS_dom_sf"/>
</dbReference>
<evidence type="ECO:0000256" key="8">
    <source>
        <dbReference type="ARBA" id="ARBA00023136"/>
    </source>
</evidence>
<comment type="subcellular location">
    <subcellularLocation>
        <location evidence="1">Cell membrane</location>
        <topology evidence="1">Multi-pass membrane protein</topology>
    </subcellularLocation>
</comment>
<keyword evidence="8 10" id="KW-0472">Membrane</keyword>
<dbReference type="GO" id="GO:0005886">
    <property type="term" value="C:plasma membrane"/>
    <property type="evidence" value="ECO:0007669"/>
    <property type="project" value="UniProtKB-SubCell"/>
</dbReference>
<dbReference type="PANTHER" id="PTHR43099:SF5">
    <property type="entry name" value="HLYC_CORC FAMILY TRANSPORTER"/>
    <property type="match status" value="1"/>
</dbReference>
<feature type="transmembrane region" description="Helical" evidence="12">
    <location>
        <begin position="59"/>
        <end position="82"/>
    </location>
</feature>
<proteinExistence type="inferred from homology"/>
<evidence type="ECO:0000256" key="3">
    <source>
        <dbReference type="ARBA" id="ARBA00022475"/>
    </source>
</evidence>
<evidence type="ECO:0000313" key="15">
    <source>
        <dbReference type="EMBL" id="NYH84642.1"/>
    </source>
</evidence>
<keyword evidence="6 10" id="KW-1133">Transmembrane helix</keyword>
<dbReference type="InterPro" id="IPR000644">
    <property type="entry name" value="CBS_dom"/>
</dbReference>
<dbReference type="PANTHER" id="PTHR43099">
    <property type="entry name" value="UPF0053 PROTEIN YRKA"/>
    <property type="match status" value="1"/>
</dbReference>
<evidence type="ECO:0000259" key="14">
    <source>
        <dbReference type="PROSITE" id="PS51846"/>
    </source>
</evidence>
<dbReference type="SUPFAM" id="SSF56176">
    <property type="entry name" value="FAD-binding/transporter-associated domain-like"/>
    <property type="match status" value="1"/>
</dbReference>
<feature type="compositionally biased region" description="Low complexity" evidence="11">
    <location>
        <begin position="432"/>
        <end position="441"/>
    </location>
</feature>
<keyword evidence="4 10" id="KW-0812">Transmembrane</keyword>
<evidence type="ECO:0000256" key="7">
    <source>
        <dbReference type="ARBA" id="ARBA00023122"/>
    </source>
</evidence>
<evidence type="ECO:0000256" key="12">
    <source>
        <dbReference type="SAM" id="Phobius"/>
    </source>
</evidence>
<keyword evidence="7 9" id="KW-0129">CBS domain</keyword>
<dbReference type="InterPro" id="IPR044751">
    <property type="entry name" value="Ion_transp-like_CBS"/>
</dbReference>
<evidence type="ECO:0000259" key="13">
    <source>
        <dbReference type="PROSITE" id="PS51371"/>
    </source>
</evidence>
<evidence type="ECO:0000256" key="4">
    <source>
        <dbReference type="ARBA" id="ARBA00022692"/>
    </source>
</evidence>
<evidence type="ECO:0000256" key="1">
    <source>
        <dbReference type="ARBA" id="ARBA00004651"/>
    </source>
</evidence>
<evidence type="ECO:0000313" key="18">
    <source>
        <dbReference type="Proteomes" id="UP000533017"/>
    </source>
</evidence>
<accession>A0A1I2KU88</accession>
<dbReference type="InterPro" id="IPR036318">
    <property type="entry name" value="FAD-bd_PCMH-like_sf"/>
</dbReference>
<dbReference type="Gene3D" id="3.10.580.10">
    <property type="entry name" value="CBS-domain"/>
    <property type="match status" value="1"/>
</dbReference>
<reference evidence="16 17" key="1">
    <citation type="submission" date="2016-10" db="EMBL/GenBank/DDBJ databases">
        <authorList>
            <person name="de Groot N.N."/>
        </authorList>
    </citation>
    <scope>NUCLEOTIDE SEQUENCE [LARGE SCALE GENOMIC DNA]</scope>
    <source>
        <strain evidence="16 17">CPCC 202808</strain>
    </source>
</reference>
<dbReference type="GO" id="GO:0050660">
    <property type="term" value="F:flavin adenine dinucleotide binding"/>
    <property type="evidence" value="ECO:0007669"/>
    <property type="project" value="InterPro"/>
</dbReference>
<reference evidence="15 18" key="2">
    <citation type="submission" date="2020-07" db="EMBL/GenBank/DDBJ databases">
        <title>Sequencing the genomes of 1000 actinobacteria strains.</title>
        <authorList>
            <person name="Klenk H.-P."/>
        </authorList>
    </citation>
    <scope>NUCLEOTIDE SEQUENCE [LARGE SCALE GENOMIC DNA]</scope>
    <source>
        <strain evidence="15 18">DSM 45117</strain>
    </source>
</reference>
<organism evidence="16 17">
    <name type="scientific">Actinopolymorpha cephalotaxi</name>
    <dbReference type="NCBI Taxonomy" id="504797"/>
    <lineage>
        <taxon>Bacteria</taxon>
        <taxon>Bacillati</taxon>
        <taxon>Actinomycetota</taxon>
        <taxon>Actinomycetes</taxon>
        <taxon>Propionibacteriales</taxon>
        <taxon>Actinopolymorphaceae</taxon>
        <taxon>Actinopolymorpha</taxon>
    </lineage>
</organism>
<dbReference type="InterPro" id="IPR005170">
    <property type="entry name" value="Transptr-assoc_dom"/>
</dbReference>
<evidence type="ECO:0000313" key="16">
    <source>
        <dbReference type="EMBL" id="SFF69898.1"/>
    </source>
</evidence>
<feature type="domain" description="CBS" evidence="13">
    <location>
        <begin position="217"/>
        <end position="276"/>
    </location>
</feature>
<dbReference type="CDD" id="cd04590">
    <property type="entry name" value="CBS_pair_CorC_HlyC_assoc"/>
    <property type="match status" value="1"/>
</dbReference>
<dbReference type="Pfam" id="PF03471">
    <property type="entry name" value="CorC_HlyC"/>
    <property type="match status" value="1"/>
</dbReference>
<dbReference type="Proteomes" id="UP000533017">
    <property type="component" value="Unassembled WGS sequence"/>
</dbReference>
<feature type="domain" description="CBS" evidence="13">
    <location>
        <begin position="281"/>
        <end position="338"/>
    </location>
</feature>
<dbReference type="InterPro" id="IPR016169">
    <property type="entry name" value="FAD-bd_PCMH_sub2"/>
</dbReference>